<accession>A0A1I3BHT7</accession>
<sequence>MEELSGVPGADLTSRLWWIGLDSWVIQDGNYTDVAVGERRQFALELGYRRAARLAVPPDHERTPRCVHTGRGTSYDVVGELLRSFPEPRGGAFVLDVGLLAYTQWMVLDDLAPPVAGTWLTGEIHLSVDPFFYKDDLHALPGMPPLIYTWTVEEVQVDETPVVLVHPGDPRHEIPAREGPVRVRDVTREAWCSVERTQAWDEDGSYRLGCRLDAVAPTHTIDD</sequence>
<reference evidence="1 2" key="1">
    <citation type="submission" date="2016-10" db="EMBL/GenBank/DDBJ databases">
        <authorList>
            <person name="de Groot N.N."/>
        </authorList>
    </citation>
    <scope>NUCLEOTIDE SEQUENCE [LARGE SCALE GENOMIC DNA]</scope>
    <source>
        <strain evidence="1 2">CGMCC 1.11156</strain>
    </source>
</reference>
<dbReference type="EMBL" id="FOQG01000001">
    <property type="protein sequence ID" value="SFH61843.1"/>
    <property type="molecule type" value="Genomic_DNA"/>
</dbReference>
<dbReference type="STRING" id="1005945.SAMN05216561_101146"/>
<organism evidence="1 2">
    <name type="scientific">Nocardioides psychrotolerans</name>
    <dbReference type="NCBI Taxonomy" id="1005945"/>
    <lineage>
        <taxon>Bacteria</taxon>
        <taxon>Bacillati</taxon>
        <taxon>Actinomycetota</taxon>
        <taxon>Actinomycetes</taxon>
        <taxon>Propionibacteriales</taxon>
        <taxon>Nocardioidaceae</taxon>
        <taxon>Nocardioides</taxon>
    </lineage>
</organism>
<protein>
    <submittedName>
        <fullName evidence="1">Uncharacterized protein</fullName>
    </submittedName>
</protein>
<evidence type="ECO:0000313" key="2">
    <source>
        <dbReference type="Proteomes" id="UP000198649"/>
    </source>
</evidence>
<name>A0A1I3BHT7_9ACTN</name>
<keyword evidence="2" id="KW-1185">Reference proteome</keyword>
<dbReference type="AlphaFoldDB" id="A0A1I3BHT7"/>
<dbReference type="OrthoDB" id="9135061at2"/>
<dbReference type="RefSeq" id="WP_091109587.1">
    <property type="nucleotide sequence ID" value="NZ_BKAF01000001.1"/>
</dbReference>
<proteinExistence type="predicted"/>
<gene>
    <name evidence="1" type="ORF">SAMN05216561_101146</name>
</gene>
<evidence type="ECO:0000313" key="1">
    <source>
        <dbReference type="EMBL" id="SFH61843.1"/>
    </source>
</evidence>
<dbReference type="Proteomes" id="UP000198649">
    <property type="component" value="Unassembled WGS sequence"/>
</dbReference>